<evidence type="ECO:0000256" key="1">
    <source>
        <dbReference type="ARBA" id="ARBA00022490"/>
    </source>
</evidence>
<keyword evidence="4 5" id="KW-0143">Chaperone</keyword>
<dbReference type="GO" id="GO:0044780">
    <property type="term" value="P:bacterial-type flagellum assembly"/>
    <property type="evidence" value="ECO:0007669"/>
    <property type="project" value="UniProtKB-UniRule"/>
</dbReference>
<gene>
    <name evidence="5 6" type="primary">fliW</name>
    <name evidence="6" type="ORF">HLPR_25380</name>
</gene>
<evidence type="ECO:0000256" key="2">
    <source>
        <dbReference type="ARBA" id="ARBA00022795"/>
    </source>
</evidence>
<dbReference type="HAMAP" id="MF_01185">
    <property type="entry name" value="FliW"/>
    <property type="match status" value="1"/>
</dbReference>
<keyword evidence="1 5" id="KW-0963">Cytoplasm</keyword>
<dbReference type="GO" id="GO:0005737">
    <property type="term" value="C:cytoplasm"/>
    <property type="evidence" value="ECO:0007669"/>
    <property type="project" value="UniProtKB-SubCell"/>
</dbReference>
<reference evidence="6 7" key="1">
    <citation type="submission" date="2023-08" db="EMBL/GenBank/DDBJ databases">
        <title>Helicovermis profunda gen. nov., sp. nov., a novel mesophilic, fermentative bacterium within the Bacillota from a deep-sea hydrothermal vent chimney.</title>
        <authorList>
            <person name="Miyazaki U."/>
            <person name="Mizutani D."/>
            <person name="Hashimoto Y."/>
            <person name="Tame A."/>
            <person name="Sawayama S."/>
            <person name="Miyazaki J."/>
            <person name="Takai K."/>
            <person name="Nakagawa S."/>
        </authorList>
    </citation>
    <scope>NUCLEOTIDE SEQUENCE [LARGE SCALE GENOMIC DNA]</scope>
    <source>
        <strain evidence="6 7">S502</strain>
    </source>
</reference>
<keyword evidence="2 5" id="KW-1005">Bacterial flagellum biogenesis</keyword>
<dbReference type="RefSeq" id="WP_338535806.1">
    <property type="nucleotide sequence ID" value="NZ_AP028654.1"/>
</dbReference>
<keyword evidence="7" id="KW-1185">Reference proteome</keyword>
<dbReference type="KEGG" id="hprf:HLPR_25380"/>
<dbReference type="SUPFAM" id="SSF141457">
    <property type="entry name" value="BH3618-like"/>
    <property type="match status" value="1"/>
</dbReference>
<sequence>MKIETKFLGEIEFLKEDIIYFEEGLYGFTNMKEFILIINPEPDLPFHWLQSIVDEKLSFIVTSPFLFLDEYDFEVNDSIIEKLNIKTHEDIEIYSITVIPNEVKNTTINLKAPIIINKNNKKAKQLILNEDFPYKHSIFKKVNK</sequence>
<proteinExistence type="inferred from homology"/>
<comment type="subunit">
    <text evidence="5">Interacts with translational regulator CsrA and flagellin(s).</text>
</comment>
<comment type="subcellular location">
    <subcellularLocation>
        <location evidence="5">Cytoplasm</location>
    </subcellularLocation>
</comment>
<dbReference type="AlphaFoldDB" id="A0AAU9EDQ3"/>
<dbReference type="Pfam" id="PF02623">
    <property type="entry name" value="FliW"/>
    <property type="match status" value="1"/>
</dbReference>
<evidence type="ECO:0000256" key="3">
    <source>
        <dbReference type="ARBA" id="ARBA00022845"/>
    </source>
</evidence>
<dbReference type="InterPro" id="IPR003775">
    <property type="entry name" value="Flagellar_assembly_factor_FliW"/>
</dbReference>
<dbReference type="Proteomes" id="UP001321786">
    <property type="component" value="Chromosome"/>
</dbReference>
<dbReference type="GO" id="GO:0006417">
    <property type="term" value="P:regulation of translation"/>
    <property type="evidence" value="ECO:0007669"/>
    <property type="project" value="UniProtKB-KW"/>
</dbReference>
<comment type="function">
    <text evidence="5">Acts as an anti-CsrA protein, binds CsrA and prevents it from repressing translation of its target genes, one of which is flagellin. Binds to flagellin and participates in the assembly of the flagellum.</text>
</comment>
<dbReference type="InterPro" id="IPR024046">
    <property type="entry name" value="Flagellar_assmbl_FliW_dom_sf"/>
</dbReference>
<evidence type="ECO:0000256" key="4">
    <source>
        <dbReference type="ARBA" id="ARBA00023186"/>
    </source>
</evidence>
<evidence type="ECO:0000313" key="7">
    <source>
        <dbReference type="Proteomes" id="UP001321786"/>
    </source>
</evidence>
<dbReference type="PANTHER" id="PTHR39190">
    <property type="entry name" value="FLAGELLAR ASSEMBLY FACTOR FLIW"/>
    <property type="match status" value="1"/>
</dbReference>
<keyword evidence="3 5" id="KW-0810">Translation regulation</keyword>
<accession>A0AAU9EDQ3</accession>
<evidence type="ECO:0000256" key="5">
    <source>
        <dbReference type="HAMAP-Rule" id="MF_01185"/>
    </source>
</evidence>
<organism evidence="6 7">
    <name type="scientific">Helicovermis profundi</name>
    <dbReference type="NCBI Taxonomy" id="3065157"/>
    <lineage>
        <taxon>Bacteria</taxon>
        <taxon>Bacillati</taxon>
        <taxon>Bacillota</taxon>
        <taxon>Clostridia</taxon>
        <taxon>Helicovermis</taxon>
    </lineage>
</organism>
<evidence type="ECO:0000313" key="6">
    <source>
        <dbReference type="EMBL" id="BEP30207.1"/>
    </source>
</evidence>
<dbReference type="EMBL" id="AP028654">
    <property type="protein sequence ID" value="BEP30207.1"/>
    <property type="molecule type" value="Genomic_DNA"/>
</dbReference>
<name>A0AAU9EDQ3_9FIRM</name>
<keyword evidence="6" id="KW-0966">Cell projection</keyword>
<comment type="similarity">
    <text evidence="5">Belongs to the FliW family.</text>
</comment>
<keyword evidence="6" id="KW-0969">Cilium</keyword>
<dbReference type="Gene3D" id="2.30.290.10">
    <property type="entry name" value="BH3618-like"/>
    <property type="match status" value="1"/>
</dbReference>
<dbReference type="NCBIfam" id="NF009793">
    <property type="entry name" value="PRK13285.1-1"/>
    <property type="match status" value="1"/>
</dbReference>
<protein>
    <recommendedName>
        <fullName evidence="5">Flagellar assembly factor FliW</fullName>
    </recommendedName>
</protein>
<dbReference type="PANTHER" id="PTHR39190:SF1">
    <property type="entry name" value="FLAGELLAR ASSEMBLY FACTOR FLIW"/>
    <property type="match status" value="1"/>
</dbReference>
<keyword evidence="6" id="KW-0282">Flagellum</keyword>